<gene>
    <name evidence="2" type="ORF">Tci_923385</name>
</gene>
<evidence type="ECO:0000313" key="2">
    <source>
        <dbReference type="EMBL" id="GFD51416.1"/>
    </source>
</evidence>
<dbReference type="AlphaFoldDB" id="A0A699X0K0"/>
<feature type="non-terminal residue" evidence="2">
    <location>
        <position position="1"/>
    </location>
</feature>
<feature type="compositionally biased region" description="Low complexity" evidence="1">
    <location>
        <begin position="21"/>
        <end position="38"/>
    </location>
</feature>
<protein>
    <submittedName>
        <fullName evidence="2">Uncharacterized protein</fullName>
    </submittedName>
</protein>
<dbReference type="EMBL" id="BKCJ011769929">
    <property type="protein sequence ID" value="GFD51416.1"/>
    <property type="molecule type" value="Genomic_DNA"/>
</dbReference>
<comment type="caution">
    <text evidence="2">The sequence shown here is derived from an EMBL/GenBank/DDBJ whole genome shotgun (WGS) entry which is preliminary data.</text>
</comment>
<name>A0A699X0K0_TANCI</name>
<proteinExistence type="predicted"/>
<feature type="non-terminal residue" evidence="2">
    <location>
        <position position="95"/>
    </location>
</feature>
<accession>A0A699X0K0</accession>
<evidence type="ECO:0000256" key="1">
    <source>
        <dbReference type="SAM" id="MobiDB-lite"/>
    </source>
</evidence>
<feature type="compositionally biased region" description="Basic residues" evidence="1">
    <location>
        <begin position="73"/>
        <end position="86"/>
    </location>
</feature>
<feature type="region of interest" description="Disordered" evidence="1">
    <location>
        <begin position="70"/>
        <end position="95"/>
    </location>
</feature>
<reference evidence="2" key="1">
    <citation type="journal article" date="2019" name="Sci. Rep.">
        <title>Draft genome of Tanacetum cinerariifolium, the natural source of mosquito coil.</title>
        <authorList>
            <person name="Yamashiro T."/>
            <person name="Shiraishi A."/>
            <person name="Satake H."/>
            <person name="Nakayama K."/>
        </authorList>
    </citation>
    <scope>NUCLEOTIDE SEQUENCE</scope>
</reference>
<sequence>RGQQLRFSAEKAGRRARSAARYRAGPQLRAAAQSSARSHLPERARRGRFSAVCGKLRQPAPPDFIEYAAPELRRRRGKRPAHGHRRFGGERAGCE</sequence>
<feature type="region of interest" description="Disordered" evidence="1">
    <location>
        <begin position="1"/>
        <end position="43"/>
    </location>
</feature>
<organism evidence="2">
    <name type="scientific">Tanacetum cinerariifolium</name>
    <name type="common">Dalmatian daisy</name>
    <name type="synonym">Chrysanthemum cinerariifolium</name>
    <dbReference type="NCBI Taxonomy" id="118510"/>
    <lineage>
        <taxon>Eukaryota</taxon>
        <taxon>Viridiplantae</taxon>
        <taxon>Streptophyta</taxon>
        <taxon>Embryophyta</taxon>
        <taxon>Tracheophyta</taxon>
        <taxon>Spermatophyta</taxon>
        <taxon>Magnoliopsida</taxon>
        <taxon>eudicotyledons</taxon>
        <taxon>Gunneridae</taxon>
        <taxon>Pentapetalae</taxon>
        <taxon>asterids</taxon>
        <taxon>campanulids</taxon>
        <taxon>Asterales</taxon>
        <taxon>Asteraceae</taxon>
        <taxon>Asteroideae</taxon>
        <taxon>Anthemideae</taxon>
        <taxon>Anthemidinae</taxon>
        <taxon>Tanacetum</taxon>
    </lineage>
</organism>